<feature type="coiled-coil region" evidence="1">
    <location>
        <begin position="491"/>
        <end position="518"/>
    </location>
</feature>
<dbReference type="STRING" id="1276246.SCULI_v1c05230"/>
<gene>
    <name evidence="2" type="ORF">SCULI_v1c05230</name>
</gene>
<feature type="coiled-coil region" evidence="1">
    <location>
        <begin position="312"/>
        <end position="373"/>
    </location>
</feature>
<proteinExistence type="predicted"/>
<evidence type="ECO:0000256" key="1">
    <source>
        <dbReference type="SAM" id="Coils"/>
    </source>
</evidence>
<feature type="coiled-coil region" evidence="1">
    <location>
        <begin position="250"/>
        <end position="277"/>
    </location>
</feature>
<dbReference type="KEGG" id="scq:SCULI_v1c05230"/>
<keyword evidence="1" id="KW-0175">Coiled coil</keyword>
<dbReference type="EMBL" id="CP006681">
    <property type="protein sequence ID" value="AHI52864.1"/>
    <property type="molecule type" value="Genomic_DNA"/>
</dbReference>
<accession>W6AGQ2</accession>
<evidence type="ECO:0000313" key="2">
    <source>
        <dbReference type="EMBL" id="AHI52864.1"/>
    </source>
</evidence>
<reference evidence="2 3" key="1">
    <citation type="journal article" date="2014" name="Genome Biol. Evol.">
        <title>Molecular evolution of the substrate utilization strategies and putative virulence factors in mosquito-associated Spiroplasma species.</title>
        <authorList>
            <person name="Chang T.H."/>
            <person name="Lo W.S."/>
            <person name="Ku C."/>
            <person name="Chen L.L."/>
            <person name="Kuo C.H."/>
        </authorList>
    </citation>
    <scope>NUCLEOTIDE SEQUENCE [LARGE SCALE GENOMIC DNA]</scope>
    <source>
        <strain evidence="2">AES-1</strain>
    </source>
</reference>
<feature type="coiled-coil region" evidence="1">
    <location>
        <begin position="168"/>
        <end position="195"/>
    </location>
</feature>
<protein>
    <submittedName>
        <fullName evidence="2">Uncharacterized protein</fullName>
    </submittedName>
</protein>
<feature type="coiled-coil region" evidence="1">
    <location>
        <begin position="403"/>
        <end position="456"/>
    </location>
</feature>
<keyword evidence="3" id="KW-1185">Reference proteome</keyword>
<sequence>MAKRHGFEIGDYGLPASIRKRIDDLIELNLNPSTINLLTSEFSNIDDDTRENVGRYIANLLEIETIMLERHFEKIKEVNVFGNSKQELILKQRKTNLLRIQQIFASKDEQLNKMRGGNNSRFEEEPSTSTIDFKNAMVTNSHNLNQEQLAKEKLKELANKKRLIELAIFEEENKIKVAQKQYQEAKNNNDSTTQELKLDLIDKSNKKLKKIDKAIKKYKTIEDLPLNILLDDDQEIDFARDEKKLREYLANKDKIAFEKMQNDLKELNNSNHLTEEDFEDFFSVEGYEDFDFHNLDQDNEEQADELDPFELLMQQEKQLKEAEIIKAKELEEQQNKIKEQKEKQEKEFNDKIIKAKQAIREKEENRIRKLAEKEKTQAIAKSKAIQEAMEVASSEKEVSERIIKKIKKNSKAKDKKIEKITKEKEIAVKELKDLKEKQKVEELRRIEISKRKAEEKTEAIIKKEKQKVDTSYNILERKWSAFRIKTTLFSKEKAINAIRLIKARAEEIERQKLEQNDDLIAYPEVEEVISESSILEEEQIIVEELVIDDSVIDEQSHEENNDTLEIEEIIEHKLEEPIIEIEEKEQIIVEEESNDYQDNLENEIVAEQKEIKNIEKVEKIQETTKENDNVKKFLEKKKNSSRESKPVGEIDYDEFKRIDYLERKKKLNIISNDELVELENKKTNQKNKQINSKVNLKKFTLIKKNNF</sequence>
<dbReference type="AlphaFoldDB" id="W6AGQ2"/>
<organism evidence="2 3">
    <name type="scientific">Spiroplasma culicicola AES-1</name>
    <dbReference type="NCBI Taxonomy" id="1276246"/>
    <lineage>
        <taxon>Bacteria</taxon>
        <taxon>Bacillati</taxon>
        <taxon>Mycoplasmatota</taxon>
        <taxon>Mollicutes</taxon>
        <taxon>Entomoplasmatales</taxon>
        <taxon>Spiroplasmataceae</taxon>
        <taxon>Spiroplasma</taxon>
    </lineage>
</organism>
<name>W6AGQ2_9MOLU</name>
<dbReference type="OrthoDB" id="388696at2"/>
<dbReference type="RefSeq" id="WP_025363100.1">
    <property type="nucleotide sequence ID" value="NZ_CP006681.1"/>
</dbReference>
<dbReference type="HOGENOM" id="CLU_444042_0_0_14"/>
<dbReference type="PATRIC" id="fig|1276246.3.peg.521"/>
<evidence type="ECO:0000313" key="3">
    <source>
        <dbReference type="Proteomes" id="UP000019267"/>
    </source>
</evidence>
<dbReference type="Proteomes" id="UP000019267">
    <property type="component" value="Chromosome"/>
</dbReference>